<dbReference type="GO" id="GO:0006508">
    <property type="term" value="P:proteolysis"/>
    <property type="evidence" value="ECO:0007669"/>
    <property type="project" value="InterPro"/>
</dbReference>
<dbReference type="Gene3D" id="6.20.330.10">
    <property type="match status" value="1"/>
</dbReference>
<dbReference type="Pfam" id="PF01343">
    <property type="entry name" value="Peptidase_S49"/>
    <property type="match status" value="1"/>
</dbReference>
<dbReference type="InterPro" id="IPR002142">
    <property type="entry name" value="Peptidase_S49"/>
</dbReference>
<dbReference type="PANTHER" id="PTHR42987">
    <property type="entry name" value="PEPTIDASE S49"/>
    <property type="match status" value="1"/>
</dbReference>
<dbReference type="EMBL" id="WQKZ01000029">
    <property type="protein sequence ID" value="MVN79338.1"/>
    <property type="molecule type" value="Genomic_DNA"/>
</dbReference>
<evidence type="ECO:0000313" key="4">
    <source>
        <dbReference type="Proteomes" id="UP000441336"/>
    </source>
</evidence>
<feature type="non-terminal residue" evidence="3">
    <location>
        <position position="1"/>
    </location>
</feature>
<evidence type="ECO:0000313" key="3">
    <source>
        <dbReference type="EMBL" id="MVN79338.1"/>
    </source>
</evidence>
<protein>
    <recommendedName>
        <fullName evidence="2">Peptidase S49 domain-containing protein</fullName>
    </recommendedName>
</protein>
<accession>A0A7K1TLN9</accession>
<evidence type="ECO:0000256" key="1">
    <source>
        <dbReference type="ARBA" id="ARBA00008683"/>
    </source>
</evidence>
<evidence type="ECO:0000259" key="2">
    <source>
        <dbReference type="Pfam" id="PF01343"/>
    </source>
</evidence>
<name>A0A7K1TLN9_9BACT</name>
<dbReference type="AlphaFoldDB" id="A0A7K1TLN9"/>
<feature type="domain" description="Peptidase S49" evidence="2">
    <location>
        <begin position="97"/>
        <end position="244"/>
    </location>
</feature>
<sequence>KPQGHGVNLASGIAQVLAGRSGGAGSATTSGSKVAVIPVQGTVQKRGGYCSLGTKDLVAQIAAANRDPEISAIVLDIDSPGGQVDGTEEFAQAVALSQKPVVAYIDGLGASAAYWIASQASFIYINSASTGYAGSLGVLCMSIDQSAFLEKQGVKVEILRSTRAVDKAKMNPVEPLSDDVRAAVQADLDQIGETFIAAVEKGRAGKLSTKEDVFTGKVYRGSDAKKHGLVDAIGSLQDAVNKAAS</sequence>
<organism evidence="3 4">
    <name type="scientific">Hymenobacter ginkgonis</name>
    <dbReference type="NCBI Taxonomy" id="2682976"/>
    <lineage>
        <taxon>Bacteria</taxon>
        <taxon>Pseudomonadati</taxon>
        <taxon>Bacteroidota</taxon>
        <taxon>Cytophagia</taxon>
        <taxon>Cytophagales</taxon>
        <taxon>Hymenobacteraceae</taxon>
        <taxon>Hymenobacter</taxon>
    </lineage>
</organism>
<dbReference type="Proteomes" id="UP000441336">
    <property type="component" value="Unassembled WGS sequence"/>
</dbReference>
<dbReference type="RefSeq" id="WP_157570113.1">
    <property type="nucleotide sequence ID" value="NZ_WQKZ01000029.1"/>
</dbReference>
<dbReference type="CDD" id="cd07022">
    <property type="entry name" value="S49_Sppa_36K_type"/>
    <property type="match status" value="1"/>
</dbReference>
<dbReference type="InterPro" id="IPR029045">
    <property type="entry name" value="ClpP/crotonase-like_dom_sf"/>
</dbReference>
<dbReference type="SUPFAM" id="SSF52096">
    <property type="entry name" value="ClpP/crotonase"/>
    <property type="match status" value="1"/>
</dbReference>
<dbReference type="InterPro" id="IPR033855">
    <property type="entry name" value="Protein_C"/>
</dbReference>
<dbReference type="PANTHER" id="PTHR42987:SF4">
    <property type="entry name" value="PROTEASE SOHB-RELATED"/>
    <property type="match status" value="1"/>
</dbReference>
<comment type="caution">
    <text evidence="3">The sequence shown here is derived from an EMBL/GenBank/DDBJ whole genome shotgun (WGS) entry which is preliminary data.</text>
</comment>
<dbReference type="Gene3D" id="3.90.226.10">
    <property type="entry name" value="2-enoyl-CoA Hydratase, Chain A, domain 1"/>
    <property type="match status" value="1"/>
</dbReference>
<comment type="similarity">
    <text evidence="1">Belongs to the peptidase S49 family.</text>
</comment>
<dbReference type="GO" id="GO:0008233">
    <property type="term" value="F:peptidase activity"/>
    <property type="evidence" value="ECO:0007669"/>
    <property type="project" value="InterPro"/>
</dbReference>
<proteinExistence type="inferred from homology"/>
<reference evidence="3 4" key="1">
    <citation type="submission" date="2019-12" db="EMBL/GenBank/DDBJ databases">
        <title>Hymenobacter sp. HMF4947 Genome sequencing and assembly.</title>
        <authorList>
            <person name="Kang H."/>
            <person name="Cha I."/>
            <person name="Kim H."/>
            <person name="Joh K."/>
        </authorList>
    </citation>
    <scope>NUCLEOTIDE SEQUENCE [LARGE SCALE GENOMIC DNA]</scope>
    <source>
        <strain evidence="3 4">HMF4947</strain>
    </source>
</reference>
<gene>
    <name evidence="3" type="ORF">GO988_23660</name>
</gene>
<keyword evidence="4" id="KW-1185">Reference proteome</keyword>
<feature type="non-terminal residue" evidence="3">
    <location>
        <position position="245"/>
    </location>
</feature>